<dbReference type="SUPFAM" id="SSF46894">
    <property type="entry name" value="C-terminal effector domain of the bipartite response regulators"/>
    <property type="match status" value="1"/>
</dbReference>
<evidence type="ECO:0000313" key="3">
    <source>
        <dbReference type="Proteomes" id="UP000236655"/>
    </source>
</evidence>
<dbReference type="RefSeq" id="WP_102950057.1">
    <property type="nucleotide sequence ID" value="NZ_CP024847.1"/>
</dbReference>
<keyword evidence="3" id="KW-1185">Reference proteome</keyword>
<name>A0A2I7N2S8_9NEIS</name>
<dbReference type="OrthoDB" id="9758570at2"/>
<gene>
    <name evidence="2" type="ORF">CUN60_00080</name>
</gene>
<dbReference type="Proteomes" id="UP000236655">
    <property type="component" value="Chromosome"/>
</dbReference>
<dbReference type="GO" id="GO:0006355">
    <property type="term" value="P:regulation of DNA-templated transcription"/>
    <property type="evidence" value="ECO:0007669"/>
    <property type="project" value="InterPro"/>
</dbReference>
<dbReference type="GO" id="GO:0003677">
    <property type="term" value="F:DNA binding"/>
    <property type="evidence" value="ECO:0007669"/>
    <property type="project" value="InterPro"/>
</dbReference>
<dbReference type="InterPro" id="IPR016032">
    <property type="entry name" value="Sig_transdc_resp-reg_C-effctor"/>
</dbReference>
<evidence type="ECO:0000313" key="2">
    <source>
        <dbReference type="EMBL" id="AUR50757.1"/>
    </source>
</evidence>
<dbReference type="PRINTS" id="PR00038">
    <property type="entry name" value="HTHLUXR"/>
</dbReference>
<dbReference type="Pfam" id="PF00196">
    <property type="entry name" value="GerE"/>
    <property type="match status" value="1"/>
</dbReference>
<dbReference type="Gene3D" id="1.10.10.10">
    <property type="entry name" value="Winged helix-like DNA-binding domain superfamily/Winged helix DNA-binding domain"/>
    <property type="match status" value="1"/>
</dbReference>
<dbReference type="InterPro" id="IPR036388">
    <property type="entry name" value="WH-like_DNA-bd_sf"/>
</dbReference>
<feature type="domain" description="HTH luxR-type" evidence="1">
    <location>
        <begin position="172"/>
        <end position="231"/>
    </location>
</feature>
<evidence type="ECO:0000259" key="1">
    <source>
        <dbReference type="SMART" id="SM00421"/>
    </source>
</evidence>
<accession>A0A2I7N2S8</accession>
<organism evidence="2 3">
    <name type="scientific">Aquella oligotrophica</name>
    <dbReference type="NCBI Taxonomy" id="2067065"/>
    <lineage>
        <taxon>Bacteria</taxon>
        <taxon>Pseudomonadati</taxon>
        <taxon>Pseudomonadota</taxon>
        <taxon>Betaproteobacteria</taxon>
        <taxon>Neisseriales</taxon>
        <taxon>Neisseriaceae</taxon>
        <taxon>Aquella</taxon>
    </lineage>
</organism>
<sequence>MQKLTPAEKKNYLEQVVIPGFLPLVDKPLYSFICDDEYKLVICTNMNAHSLDYGNWQEMIGLSYKDPSEDLIKKIFKDKYDSSYREEIDKYIQTILEAQEFVLNTGQVSSMFDLLPYNGTFKSYLVLYTPIFHPNGEVIALQSFSHESKFFGFKEHFLQLTEHTVDKSYSLKSNLTKREEEVIFLLANGLTQEQISKTLNLSRSTIANLIANQLSEKFNISGANTHLLTQIAVESGLFQQIPESLYRPFVVSLRPDEVLDINED</sequence>
<dbReference type="AlphaFoldDB" id="A0A2I7N2S8"/>
<dbReference type="SMART" id="SM00421">
    <property type="entry name" value="HTH_LUXR"/>
    <property type="match status" value="1"/>
</dbReference>
<dbReference type="EMBL" id="CP024847">
    <property type="protein sequence ID" value="AUR50757.1"/>
    <property type="molecule type" value="Genomic_DNA"/>
</dbReference>
<dbReference type="InterPro" id="IPR000792">
    <property type="entry name" value="Tscrpt_reg_LuxR_C"/>
</dbReference>
<dbReference type="KEGG" id="nba:CUN60_00080"/>
<reference evidence="3" key="1">
    <citation type="submission" date="2017-11" db="EMBL/GenBank/DDBJ databases">
        <authorList>
            <person name="Chan K.G."/>
            <person name="Lee L.S."/>
        </authorList>
    </citation>
    <scope>NUCLEOTIDE SEQUENCE [LARGE SCALE GENOMIC DNA]</scope>
    <source>
        <strain evidence="3">DSM 100970</strain>
    </source>
</reference>
<proteinExistence type="predicted"/>
<protein>
    <recommendedName>
        <fullName evidence="1">HTH luxR-type domain-containing protein</fullName>
    </recommendedName>
</protein>